<dbReference type="AlphaFoldDB" id="A0AAD5G8W1"/>
<dbReference type="PANTHER" id="PTHR46898">
    <property type="entry name" value="SENESCENCE-ASSOCIATED CARBOXYLESTERASE 101"/>
    <property type="match status" value="1"/>
</dbReference>
<evidence type="ECO:0000256" key="6">
    <source>
        <dbReference type="ARBA" id="ARBA00023242"/>
    </source>
</evidence>
<evidence type="ECO:0000256" key="2">
    <source>
        <dbReference type="ARBA" id="ARBA00004496"/>
    </source>
</evidence>
<evidence type="ECO:0000256" key="3">
    <source>
        <dbReference type="ARBA" id="ARBA00022490"/>
    </source>
</evidence>
<dbReference type="Gene3D" id="3.40.50.1820">
    <property type="entry name" value="alpha/beta hydrolase"/>
    <property type="match status" value="1"/>
</dbReference>
<dbReference type="SUPFAM" id="SSF53474">
    <property type="entry name" value="alpha/beta-Hydrolases"/>
    <property type="match status" value="1"/>
</dbReference>
<comment type="subcellular location">
    <subcellularLocation>
        <location evidence="2">Cytoplasm</location>
    </subcellularLocation>
    <subcellularLocation>
        <location evidence="1">Nucleus</location>
    </subcellularLocation>
</comment>
<dbReference type="EMBL" id="JAMZMK010010153">
    <property type="protein sequence ID" value="KAI7732804.1"/>
    <property type="molecule type" value="Genomic_DNA"/>
</dbReference>
<protein>
    <submittedName>
        <fullName evidence="9">Uncharacterized protein</fullName>
    </submittedName>
</protein>
<dbReference type="InterPro" id="IPR002921">
    <property type="entry name" value="Fungal_lipase-type"/>
</dbReference>
<evidence type="ECO:0000256" key="5">
    <source>
        <dbReference type="ARBA" id="ARBA00022821"/>
    </source>
</evidence>
<organism evidence="9 10">
    <name type="scientific">Ambrosia artemisiifolia</name>
    <name type="common">Common ragweed</name>
    <dbReference type="NCBI Taxonomy" id="4212"/>
    <lineage>
        <taxon>Eukaryota</taxon>
        <taxon>Viridiplantae</taxon>
        <taxon>Streptophyta</taxon>
        <taxon>Embryophyta</taxon>
        <taxon>Tracheophyta</taxon>
        <taxon>Spermatophyta</taxon>
        <taxon>Magnoliopsida</taxon>
        <taxon>eudicotyledons</taxon>
        <taxon>Gunneridae</taxon>
        <taxon>Pentapetalae</taxon>
        <taxon>asterids</taxon>
        <taxon>campanulids</taxon>
        <taxon>Asterales</taxon>
        <taxon>Asteraceae</taxon>
        <taxon>Asteroideae</taxon>
        <taxon>Heliantheae alliance</taxon>
        <taxon>Heliantheae</taxon>
        <taxon>Ambrosia</taxon>
    </lineage>
</organism>
<keyword evidence="6" id="KW-0539">Nucleus</keyword>
<proteinExistence type="predicted"/>
<evidence type="ECO:0000256" key="4">
    <source>
        <dbReference type="ARBA" id="ARBA00022801"/>
    </source>
</evidence>
<dbReference type="PANTHER" id="PTHR46898:SF3">
    <property type="entry name" value="FUNGAL LIPASE-LIKE DOMAIN-CONTAINING PROTEIN"/>
    <property type="match status" value="1"/>
</dbReference>
<dbReference type="InterPro" id="IPR044603">
    <property type="entry name" value="SAG101-like"/>
</dbReference>
<dbReference type="InterPro" id="IPR041266">
    <property type="entry name" value="EDS1_EP"/>
</dbReference>
<dbReference type="Pfam" id="PF01764">
    <property type="entry name" value="Lipase_3"/>
    <property type="match status" value="1"/>
</dbReference>
<accession>A0AAD5G8W1</accession>
<name>A0AAD5G8W1_AMBAR</name>
<sequence length="561" mass="64383">MPTQPTFAGFAQVAPESSLSLPLINSCFDPHKSLKFNSKVELETTLAYELHTTRSGDNHVLAFNSCSPDYTTRFLNGEFNLVSSEGLHDVDFIATKVNSSFSINEVAVELFQQLGDDLKELENKHTHALLIITGSGLGGYRAILSALRLHHAIDVEESNGSKNTKRPICITFGCPLVGDESLQHAIAECPQWKYSFLNVVANKDPVATFFSLDTPYKPFGTFLFCTESGGHTAFEDQDSILLVLDKFTHEGNMQIYDYMNVLSSLRRKVLYRGVSELSESNSNLLRAGITLQLKEVGMLNDITNEEVGEMEKQTKLNIRKKSPYEPTKKLNEMKISLTYMEWYMTGQKRKDSGYYDGYKYPKTREEIVGQQEILKHQGRLNQYWKDIVVEKDRMPQKEGAKLRKRWLLGGNNYRRIVEPLDIAEYYKKGNINYIETNRSDHYKLIEKWFNEDKKELQSSEVKRNKAASLTEDSCFWAHVEEALISLKDLVKRGTNNAEKKLEEFEAYVMREIENFSVSPDIFLDGTSFMRWWNEYKAHKGTAAYASEFGRYMNNGSYNLYK</sequence>
<evidence type="ECO:0000256" key="1">
    <source>
        <dbReference type="ARBA" id="ARBA00004123"/>
    </source>
</evidence>
<dbReference type="GO" id="GO:0005737">
    <property type="term" value="C:cytoplasm"/>
    <property type="evidence" value="ECO:0007669"/>
    <property type="project" value="UniProtKB-SubCell"/>
</dbReference>
<gene>
    <name evidence="9" type="ORF">M8C21_029407</name>
</gene>
<evidence type="ECO:0000259" key="7">
    <source>
        <dbReference type="Pfam" id="PF01764"/>
    </source>
</evidence>
<evidence type="ECO:0000313" key="9">
    <source>
        <dbReference type="EMBL" id="KAI7732804.1"/>
    </source>
</evidence>
<dbReference type="Proteomes" id="UP001206925">
    <property type="component" value="Unassembled WGS sequence"/>
</dbReference>
<dbReference type="GO" id="GO:0052689">
    <property type="term" value="F:carboxylic ester hydrolase activity"/>
    <property type="evidence" value="ECO:0007669"/>
    <property type="project" value="InterPro"/>
</dbReference>
<keyword evidence="4" id="KW-0378">Hydrolase</keyword>
<comment type="caution">
    <text evidence="9">The sequence shown here is derived from an EMBL/GenBank/DDBJ whole genome shotgun (WGS) entry which is preliminary data.</text>
</comment>
<evidence type="ECO:0000313" key="10">
    <source>
        <dbReference type="Proteomes" id="UP001206925"/>
    </source>
</evidence>
<feature type="domain" description="EDS1 EP" evidence="8">
    <location>
        <begin position="340"/>
        <end position="541"/>
    </location>
</feature>
<reference evidence="9" key="1">
    <citation type="submission" date="2022-06" db="EMBL/GenBank/DDBJ databases">
        <title>Uncovering the hologenomic basis of an extraordinary plant invasion.</title>
        <authorList>
            <person name="Bieker V.C."/>
            <person name="Martin M.D."/>
            <person name="Gilbert T."/>
            <person name="Hodgins K."/>
            <person name="Battlay P."/>
            <person name="Petersen B."/>
            <person name="Wilson J."/>
        </authorList>
    </citation>
    <scope>NUCLEOTIDE SEQUENCE</scope>
    <source>
        <strain evidence="9">AA19_3_7</strain>
        <tissue evidence="9">Leaf</tissue>
    </source>
</reference>
<dbReference type="InterPro" id="IPR029058">
    <property type="entry name" value="AB_hydrolase_fold"/>
</dbReference>
<dbReference type="Pfam" id="PF18117">
    <property type="entry name" value="EDS1_EP"/>
    <property type="match status" value="1"/>
</dbReference>
<dbReference type="GO" id="GO:0006952">
    <property type="term" value="P:defense response"/>
    <property type="evidence" value="ECO:0007669"/>
    <property type="project" value="UniProtKB-KW"/>
</dbReference>
<dbReference type="GO" id="GO:0006629">
    <property type="term" value="P:lipid metabolic process"/>
    <property type="evidence" value="ECO:0007669"/>
    <property type="project" value="InterPro"/>
</dbReference>
<keyword evidence="3" id="KW-0963">Cytoplasm</keyword>
<keyword evidence="5" id="KW-0611">Plant defense</keyword>
<dbReference type="GO" id="GO:0005634">
    <property type="term" value="C:nucleus"/>
    <property type="evidence" value="ECO:0007669"/>
    <property type="project" value="UniProtKB-SubCell"/>
</dbReference>
<evidence type="ECO:0000259" key="8">
    <source>
        <dbReference type="Pfam" id="PF18117"/>
    </source>
</evidence>
<feature type="domain" description="Fungal lipase-type" evidence="7">
    <location>
        <begin position="104"/>
        <end position="211"/>
    </location>
</feature>
<keyword evidence="10" id="KW-1185">Reference proteome</keyword>